<dbReference type="InterPro" id="IPR012946">
    <property type="entry name" value="X8"/>
</dbReference>
<reference evidence="13" key="2">
    <citation type="journal article" date="2024" name="Plant">
        <title>Genomic evolution and insights into agronomic trait innovations of Sesamum species.</title>
        <authorList>
            <person name="Miao H."/>
            <person name="Wang L."/>
            <person name="Qu L."/>
            <person name="Liu H."/>
            <person name="Sun Y."/>
            <person name="Le M."/>
            <person name="Wang Q."/>
            <person name="Wei S."/>
            <person name="Zheng Y."/>
            <person name="Lin W."/>
            <person name="Duan Y."/>
            <person name="Cao H."/>
            <person name="Xiong S."/>
            <person name="Wang X."/>
            <person name="Wei L."/>
            <person name="Li C."/>
            <person name="Ma Q."/>
            <person name="Ju M."/>
            <person name="Zhao R."/>
            <person name="Li G."/>
            <person name="Mu C."/>
            <person name="Tian Q."/>
            <person name="Mei H."/>
            <person name="Zhang T."/>
            <person name="Gao T."/>
            <person name="Zhang H."/>
        </authorList>
    </citation>
    <scope>NUCLEOTIDE SEQUENCE</scope>
    <source>
        <strain evidence="13">3651</strain>
    </source>
</reference>
<evidence type="ECO:0000256" key="2">
    <source>
        <dbReference type="ARBA" id="ARBA00022723"/>
    </source>
</evidence>
<evidence type="ECO:0000256" key="7">
    <source>
        <dbReference type="ARBA" id="ARBA00023157"/>
    </source>
</evidence>
<dbReference type="SUPFAM" id="SSF51445">
    <property type="entry name" value="(Trans)glycosidases"/>
    <property type="match status" value="1"/>
</dbReference>
<evidence type="ECO:0000256" key="11">
    <source>
        <dbReference type="RuleBase" id="RU004336"/>
    </source>
</evidence>
<dbReference type="Proteomes" id="UP001293254">
    <property type="component" value="Unassembled WGS sequence"/>
</dbReference>
<dbReference type="InterPro" id="IPR044965">
    <property type="entry name" value="Glyco_hydro_17_plant"/>
</dbReference>
<dbReference type="EMBL" id="JACGWO010000003">
    <property type="protein sequence ID" value="KAK4430759.1"/>
    <property type="molecule type" value="Genomic_DNA"/>
</dbReference>
<evidence type="ECO:0000259" key="12">
    <source>
        <dbReference type="PROSITE" id="PS50199"/>
    </source>
</evidence>
<evidence type="ECO:0000313" key="13">
    <source>
        <dbReference type="EMBL" id="KAK4430759.1"/>
    </source>
</evidence>
<dbReference type="SMART" id="SM00768">
    <property type="entry name" value="X8"/>
    <property type="match status" value="1"/>
</dbReference>
<keyword evidence="6" id="KW-0862">Zinc</keyword>
<dbReference type="GO" id="GO:0008270">
    <property type="term" value="F:zinc ion binding"/>
    <property type="evidence" value="ECO:0007669"/>
    <property type="project" value="UniProtKB-KW"/>
</dbReference>
<dbReference type="Pfam" id="PF00641">
    <property type="entry name" value="Zn_ribbon_RanBP"/>
    <property type="match status" value="2"/>
</dbReference>
<accession>A0AAE2CQS5</accession>
<reference evidence="13" key="1">
    <citation type="submission" date="2020-06" db="EMBL/GenBank/DDBJ databases">
        <authorList>
            <person name="Li T."/>
            <person name="Hu X."/>
            <person name="Zhang T."/>
            <person name="Song X."/>
            <person name="Zhang H."/>
            <person name="Dai N."/>
            <person name="Sheng W."/>
            <person name="Hou X."/>
            <person name="Wei L."/>
        </authorList>
    </citation>
    <scope>NUCLEOTIDE SEQUENCE</scope>
    <source>
        <strain evidence="13">3651</strain>
        <tissue evidence="13">Leaf</tissue>
    </source>
</reference>
<dbReference type="InterPro" id="IPR001876">
    <property type="entry name" value="Znf_RanBP2"/>
</dbReference>
<feature type="domain" description="RanBP2-type" evidence="12">
    <location>
        <begin position="549"/>
        <end position="578"/>
    </location>
</feature>
<dbReference type="Gene3D" id="3.20.20.80">
    <property type="entry name" value="Glycosidases"/>
    <property type="match status" value="2"/>
</dbReference>
<dbReference type="FunFam" id="1.20.58.1040:FF:000002">
    <property type="entry name" value="Glucan endo-1,3-beta-glucosidase 8"/>
    <property type="match status" value="1"/>
</dbReference>
<keyword evidence="2" id="KW-0479">Metal-binding</keyword>
<keyword evidence="5 11" id="KW-0378">Hydrolase</keyword>
<keyword evidence="4 9" id="KW-0863">Zinc-finger</keyword>
<dbReference type="PROSITE" id="PS50199">
    <property type="entry name" value="ZF_RANBP2_2"/>
    <property type="match status" value="3"/>
</dbReference>
<evidence type="ECO:0000256" key="6">
    <source>
        <dbReference type="ARBA" id="ARBA00022833"/>
    </source>
</evidence>
<comment type="similarity">
    <text evidence="1 10">Belongs to the glycosyl hydrolase 17 family.</text>
</comment>
<dbReference type="Gene3D" id="4.10.1060.10">
    <property type="entry name" value="Zinc finger, RanBP2-type"/>
    <property type="match status" value="3"/>
</dbReference>
<dbReference type="PROSITE" id="PS00587">
    <property type="entry name" value="GLYCOSYL_HYDROL_F17"/>
    <property type="match status" value="1"/>
</dbReference>
<keyword evidence="3" id="KW-0732">Signal</keyword>
<comment type="caution">
    <text evidence="13">The sequence shown here is derived from an EMBL/GenBank/DDBJ whole genome shotgun (WGS) entry which is preliminary data.</text>
</comment>
<dbReference type="GO" id="GO:0004553">
    <property type="term" value="F:hydrolase activity, hydrolyzing O-glycosyl compounds"/>
    <property type="evidence" value="ECO:0007669"/>
    <property type="project" value="InterPro"/>
</dbReference>
<dbReference type="InterPro" id="IPR017853">
    <property type="entry name" value="GH"/>
</dbReference>
<evidence type="ECO:0000256" key="1">
    <source>
        <dbReference type="ARBA" id="ARBA00008773"/>
    </source>
</evidence>
<organism evidence="13 14">
    <name type="scientific">Sesamum alatum</name>
    <dbReference type="NCBI Taxonomy" id="300844"/>
    <lineage>
        <taxon>Eukaryota</taxon>
        <taxon>Viridiplantae</taxon>
        <taxon>Streptophyta</taxon>
        <taxon>Embryophyta</taxon>
        <taxon>Tracheophyta</taxon>
        <taxon>Spermatophyta</taxon>
        <taxon>Magnoliopsida</taxon>
        <taxon>eudicotyledons</taxon>
        <taxon>Gunneridae</taxon>
        <taxon>Pentapetalae</taxon>
        <taxon>asterids</taxon>
        <taxon>lamiids</taxon>
        <taxon>Lamiales</taxon>
        <taxon>Pedaliaceae</taxon>
        <taxon>Sesamum</taxon>
    </lineage>
</organism>
<dbReference type="GO" id="GO:0005975">
    <property type="term" value="P:carbohydrate metabolic process"/>
    <property type="evidence" value="ECO:0007669"/>
    <property type="project" value="InterPro"/>
</dbReference>
<evidence type="ECO:0000256" key="10">
    <source>
        <dbReference type="RuleBase" id="RU004335"/>
    </source>
</evidence>
<dbReference type="PROSITE" id="PS01358">
    <property type="entry name" value="ZF_RANBP2_1"/>
    <property type="match status" value="3"/>
</dbReference>
<evidence type="ECO:0000256" key="5">
    <source>
        <dbReference type="ARBA" id="ARBA00022801"/>
    </source>
</evidence>
<dbReference type="SUPFAM" id="SSF90209">
    <property type="entry name" value="Ran binding protein zinc finger-like"/>
    <property type="match status" value="3"/>
</dbReference>
<dbReference type="Pfam" id="PF00332">
    <property type="entry name" value="Glyco_hydro_17"/>
    <property type="match status" value="2"/>
</dbReference>
<keyword evidence="7" id="KW-1015">Disulfide bond</keyword>
<dbReference type="Gene3D" id="1.20.58.1040">
    <property type="match status" value="1"/>
</dbReference>
<dbReference type="Pfam" id="PF07983">
    <property type="entry name" value="X8"/>
    <property type="match status" value="1"/>
</dbReference>
<sequence length="680" mass="74974">MEEMQTGLCDYNNVVLLLFVVMMKMATVGSSSVGVNWGTMASHQLPPQNVVDMLKDNGFDKVKLFEADESILEALCGTDIEVMLAVPNYMLEEMSLDSGAAASWVEANLTAYAYPGGVNIRYVAVGNEPFLRTYNGTYLQLTLPALRNIQEAINRAGLGSQIKAIVPFNADIYNSPDSNQVPSAGDFRPEIRDLTVQIIQYLYSNDAPFVVNIYPFLCLYGNTYFPLDFAFFDGSRYPDIKIIVGEVGWPTDGDKHANIQNAKRFNQGLVRHALSGEGTPARKGKIDVYLFSLIDENAKSIDPGSFERHWGIFEFDGKPKYELDLSGVQANKGLVAVQGVRYMVRRWCILNPHVKDTDQGLRGNVDYACSLSDCTALGYGSSCNHLSVQGNASYAFNMYYQFKNQNEGDCDFSGLAMITDVDPSDDRCQFPIMIAYGVAENCVHWRLASLTAVSGTVEYPAYLSHLPCAFVSSRQEIHGIGSSKESYTCIIAADSTTLTGTIQAYSSSTKGSLQLTQNPRNVVLQLGSTHMHQSDFRPPHLIFVNKMNREGDWMCPACQHLNFKKRDSCQRCSCPKYATGAEVSSYAAAKTEVLAGDWYCGAMNCGVHNYASRTTCYRCGASKDYCGYGAGIMASAGYAYHAIPGWKTGDWICTRLGCGMHNYASRTECYKCKTARDCGN</sequence>
<gene>
    <name evidence="13" type="ORF">Salat_0837600</name>
</gene>
<name>A0AAE2CQS5_9LAMI</name>
<dbReference type="InterPro" id="IPR000490">
    <property type="entry name" value="Glyco_hydro_17"/>
</dbReference>
<evidence type="ECO:0000256" key="9">
    <source>
        <dbReference type="PROSITE-ProRule" id="PRU00322"/>
    </source>
</evidence>
<feature type="domain" description="RanBP2-type" evidence="12">
    <location>
        <begin position="647"/>
        <end position="678"/>
    </location>
</feature>
<dbReference type="AlphaFoldDB" id="A0AAE2CQS5"/>
<proteinExistence type="inferred from homology"/>
<feature type="domain" description="RanBP2-type" evidence="12">
    <location>
        <begin position="594"/>
        <end position="625"/>
    </location>
</feature>
<keyword evidence="14" id="KW-1185">Reference proteome</keyword>
<protein>
    <submittedName>
        <fullName evidence="13">Glucan endo-1,3-beta-glucosidase 8</fullName>
    </submittedName>
</protein>
<evidence type="ECO:0000256" key="8">
    <source>
        <dbReference type="ARBA" id="ARBA00023295"/>
    </source>
</evidence>
<dbReference type="InterPro" id="IPR036443">
    <property type="entry name" value="Znf_RanBP2_sf"/>
</dbReference>
<dbReference type="SMART" id="SM00547">
    <property type="entry name" value="ZnF_RBZ"/>
    <property type="match status" value="3"/>
</dbReference>
<evidence type="ECO:0000313" key="14">
    <source>
        <dbReference type="Proteomes" id="UP001293254"/>
    </source>
</evidence>
<keyword evidence="8 11" id="KW-0326">Glycosidase</keyword>
<evidence type="ECO:0000256" key="3">
    <source>
        <dbReference type="ARBA" id="ARBA00022729"/>
    </source>
</evidence>
<dbReference type="PANTHER" id="PTHR32227">
    <property type="entry name" value="GLUCAN ENDO-1,3-BETA-GLUCOSIDASE BG1-RELATED-RELATED"/>
    <property type="match status" value="1"/>
</dbReference>
<evidence type="ECO:0000256" key="4">
    <source>
        <dbReference type="ARBA" id="ARBA00022771"/>
    </source>
</evidence>